<keyword evidence="13" id="KW-1185">Reference proteome</keyword>
<evidence type="ECO:0000313" key="12">
    <source>
        <dbReference type="EMBL" id="KAK6183850.1"/>
    </source>
</evidence>
<dbReference type="Pfam" id="PF01762">
    <property type="entry name" value="Galactosyl_T"/>
    <property type="match status" value="1"/>
</dbReference>
<evidence type="ECO:0000256" key="11">
    <source>
        <dbReference type="RuleBase" id="RU363063"/>
    </source>
</evidence>
<keyword evidence="7" id="KW-1133">Transmembrane helix</keyword>
<keyword evidence="4" id="KW-0808">Transferase</keyword>
<dbReference type="PANTHER" id="PTHR11214">
    <property type="entry name" value="BETA-1,3-N-ACETYLGLUCOSAMINYLTRANSFERASE"/>
    <property type="match status" value="1"/>
</dbReference>
<evidence type="ECO:0000256" key="10">
    <source>
        <dbReference type="ARBA" id="ARBA00023180"/>
    </source>
</evidence>
<dbReference type="AlphaFoldDB" id="A0AAN8JVY6"/>
<evidence type="ECO:0000256" key="6">
    <source>
        <dbReference type="ARBA" id="ARBA00022968"/>
    </source>
</evidence>
<keyword evidence="5" id="KW-0812">Transmembrane</keyword>
<gene>
    <name evidence="12" type="ORF">SNE40_006438</name>
</gene>
<proteinExistence type="inferred from homology"/>
<keyword evidence="9" id="KW-0472">Membrane</keyword>
<keyword evidence="6" id="KW-0735">Signal-anchor</keyword>
<keyword evidence="10" id="KW-0325">Glycoprotein</keyword>
<evidence type="ECO:0000256" key="5">
    <source>
        <dbReference type="ARBA" id="ARBA00022692"/>
    </source>
</evidence>
<evidence type="ECO:0000256" key="7">
    <source>
        <dbReference type="ARBA" id="ARBA00022989"/>
    </source>
</evidence>
<comment type="subcellular location">
    <subcellularLocation>
        <location evidence="1 11">Golgi apparatus membrane</location>
        <topology evidence="1 11">Single-pass type II membrane protein</topology>
    </subcellularLocation>
</comment>
<sequence length="374" mass="43246">MILLKRYFTKKCTLLLICCVACCHFILNAALNLIGSKHQGDVVMVTAAPLTTIISNYFTVKATTESYATTTNTSVHMWKTPSDNPLYFVPRTEKVTPLDFEILIKNKNACSDPPFLLIFVLTMHEHAEEREVIRQTWGGLAYGDKWPQKDITDKIKIVFLLGEQPNDTLNEAVSKESEAHHDIVLFGFQESYYNLTYKVLMGFKWAKEFCPLAKFVMKVDEDSFVDIPKVVNRLHSKDWNSKISGYYFANDKAYRIGKYKVSNNVYPFVYYPPHVKGNAYFMPTTFMMRLLNVSEYMPYLNMEDVHITGVLALTVGVNRYRAFAKEEFSPFGMVRVCDFSRSRLVVSAFVRPQLARELWTRMQRKSFCKNSHHL</sequence>
<evidence type="ECO:0000313" key="13">
    <source>
        <dbReference type="Proteomes" id="UP001347796"/>
    </source>
</evidence>
<dbReference type="EC" id="2.4.1.-" evidence="11"/>
<dbReference type="GO" id="GO:0006493">
    <property type="term" value="P:protein O-linked glycosylation"/>
    <property type="evidence" value="ECO:0007669"/>
    <property type="project" value="TreeGrafter"/>
</dbReference>
<dbReference type="PANTHER" id="PTHR11214:SF314">
    <property type="entry name" value="HEXOSYLTRANSFERASE"/>
    <property type="match status" value="1"/>
</dbReference>
<evidence type="ECO:0000256" key="8">
    <source>
        <dbReference type="ARBA" id="ARBA00023034"/>
    </source>
</evidence>
<reference evidence="12 13" key="1">
    <citation type="submission" date="2024-01" db="EMBL/GenBank/DDBJ databases">
        <title>The genome of the rayed Mediterranean limpet Patella caerulea (Linnaeus, 1758).</title>
        <authorList>
            <person name="Anh-Thu Weber A."/>
            <person name="Halstead-Nussloch G."/>
        </authorList>
    </citation>
    <scope>NUCLEOTIDE SEQUENCE [LARGE SCALE GENOMIC DNA]</scope>
    <source>
        <strain evidence="12">AATW-2023a</strain>
        <tissue evidence="12">Whole specimen</tissue>
    </source>
</reference>
<evidence type="ECO:0000256" key="9">
    <source>
        <dbReference type="ARBA" id="ARBA00023136"/>
    </source>
</evidence>
<comment type="caution">
    <text evidence="12">The sequence shown here is derived from an EMBL/GenBank/DDBJ whole genome shotgun (WGS) entry which is preliminary data.</text>
</comment>
<keyword evidence="8 11" id="KW-0333">Golgi apparatus</keyword>
<dbReference type="GO" id="GO:0000139">
    <property type="term" value="C:Golgi membrane"/>
    <property type="evidence" value="ECO:0007669"/>
    <property type="project" value="UniProtKB-SubCell"/>
</dbReference>
<dbReference type="EMBL" id="JAZGQO010000006">
    <property type="protein sequence ID" value="KAK6183850.1"/>
    <property type="molecule type" value="Genomic_DNA"/>
</dbReference>
<dbReference type="FunFam" id="3.90.550.50:FF:000001">
    <property type="entry name" value="Hexosyltransferase"/>
    <property type="match status" value="1"/>
</dbReference>
<comment type="similarity">
    <text evidence="2 11">Belongs to the glycosyltransferase 31 family.</text>
</comment>
<accession>A0AAN8JVY6</accession>
<dbReference type="InterPro" id="IPR002659">
    <property type="entry name" value="Glyco_trans_31"/>
</dbReference>
<dbReference type="GO" id="GO:0016758">
    <property type="term" value="F:hexosyltransferase activity"/>
    <property type="evidence" value="ECO:0007669"/>
    <property type="project" value="InterPro"/>
</dbReference>
<dbReference type="Gene3D" id="3.90.550.50">
    <property type="match status" value="1"/>
</dbReference>
<dbReference type="Proteomes" id="UP001347796">
    <property type="component" value="Unassembled WGS sequence"/>
</dbReference>
<name>A0AAN8JVY6_PATCE</name>
<protein>
    <recommendedName>
        <fullName evidence="11">Hexosyltransferase</fullName>
        <ecNumber evidence="11">2.4.1.-</ecNumber>
    </recommendedName>
</protein>
<keyword evidence="3 11" id="KW-0328">Glycosyltransferase</keyword>
<organism evidence="12 13">
    <name type="scientific">Patella caerulea</name>
    <name type="common">Rayed Mediterranean limpet</name>
    <dbReference type="NCBI Taxonomy" id="87958"/>
    <lineage>
        <taxon>Eukaryota</taxon>
        <taxon>Metazoa</taxon>
        <taxon>Spiralia</taxon>
        <taxon>Lophotrochozoa</taxon>
        <taxon>Mollusca</taxon>
        <taxon>Gastropoda</taxon>
        <taxon>Patellogastropoda</taxon>
        <taxon>Patelloidea</taxon>
        <taxon>Patellidae</taxon>
        <taxon>Patella</taxon>
    </lineage>
</organism>
<evidence type="ECO:0000256" key="1">
    <source>
        <dbReference type="ARBA" id="ARBA00004323"/>
    </source>
</evidence>
<evidence type="ECO:0000256" key="2">
    <source>
        <dbReference type="ARBA" id="ARBA00008661"/>
    </source>
</evidence>
<evidence type="ECO:0000256" key="4">
    <source>
        <dbReference type="ARBA" id="ARBA00022679"/>
    </source>
</evidence>
<evidence type="ECO:0000256" key="3">
    <source>
        <dbReference type="ARBA" id="ARBA00022676"/>
    </source>
</evidence>